<evidence type="ECO:0000313" key="1">
    <source>
        <dbReference type="EMBL" id="OAD66248.1"/>
    </source>
</evidence>
<reference evidence="2" key="1">
    <citation type="submission" date="2015-06" db="EMBL/GenBank/DDBJ databases">
        <title>Expansion of signal transduction pathways in fungi by whole-genome duplication.</title>
        <authorList>
            <consortium name="DOE Joint Genome Institute"/>
            <person name="Corrochano L.M."/>
            <person name="Kuo A."/>
            <person name="Marcet-Houben M."/>
            <person name="Polaino S."/>
            <person name="Salamov A."/>
            <person name="Villalobos J.M."/>
            <person name="Alvarez M.I."/>
            <person name="Avalos J."/>
            <person name="Benito E.P."/>
            <person name="Benoit I."/>
            <person name="Burger G."/>
            <person name="Camino L.P."/>
            <person name="Canovas D."/>
            <person name="Cerda-Olmedo E."/>
            <person name="Cheng J.-F."/>
            <person name="Dominguez A."/>
            <person name="Elias M."/>
            <person name="Eslava A.P."/>
            <person name="Glaser F."/>
            <person name="Grimwood J."/>
            <person name="Gutierrez G."/>
            <person name="Heitman J."/>
            <person name="Henrissat B."/>
            <person name="Iturriaga E.A."/>
            <person name="Lang B.F."/>
            <person name="Lavin J.L."/>
            <person name="Lee S."/>
            <person name="Li W."/>
            <person name="Lindquist E."/>
            <person name="Lopez-Garcia S."/>
            <person name="Luque E.M."/>
            <person name="Marcos A.T."/>
            <person name="Martin J."/>
            <person name="McCluskey K."/>
            <person name="Medina H.R."/>
            <person name="Miralles-Duran A."/>
            <person name="Miyazaki A."/>
            <person name="Munoz-Torres E."/>
            <person name="Oguiza J.A."/>
            <person name="Ohm R."/>
            <person name="Olmedo M."/>
            <person name="Orejas M."/>
            <person name="Ortiz-Castellanos L."/>
            <person name="Pisabarro A.G."/>
            <person name="Rodriguez-Romero J."/>
            <person name="Ruiz-Herrera J."/>
            <person name="Ruiz-Vazquez R."/>
            <person name="Sanz C."/>
            <person name="Schackwitz W."/>
            <person name="Schmutz J."/>
            <person name="Shahriari M."/>
            <person name="Shelest E."/>
            <person name="Silva-Franco F."/>
            <person name="Soanes D."/>
            <person name="Syed K."/>
            <person name="Tagua V.G."/>
            <person name="Talbot N.J."/>
            <person name="Thon M."/>
            <person name="De vries R.P."/>
            <person name="Wiebenga A."/>
            <person name="Yadav J.S."/>
            <person name="Braun E.L."/>
            <person name="Baker S."/>
            <person name="Garre V."/>
            <person name="Horwitz B."/>
            <person name="Torres-Martinez S."/>
            <person name="Idnurm A."/>
            <person name="Herrera-Estrella A."/>
            <person name="Gabaldon T."/>
            <person name="Grigoriev I.V."/>
        </authorList>
    </citation>
    <scope>NUCLEOTIDE SEQUENCE [LARGE SCALE GENOMIC DNA]</scope>
    <source>
        <strain evidence="2">NRRL 1555(-)</strain>
    </source>
</reference>
<dbReference type="InParanoid" id="A0A167JLF5"/>
<name>A0A167JLF5_PHYB8</name>
<keyword evidence="2" id="KW-1185">Reference proteome</keyword>
<dbReference type="AlphaFoldDB" id="A0A167JLF5"/>
<gene>
    <name evidence="1" type="ORF">PHYBLDRAFT_152573</name>
</gene>
<sequence length="80" mass="9088">MSRKANMMKQGLQTVFINPFIDNSLLVKELVAGLTNNELEQVVNSVIITDFDCCSEWRHNNPTLAMLNVDLTTSEEEDEE</sequence>
<organism evidence="1 2">
    <name type="scientific">Phycomyces blakesleeanus (strain ATCC 8743b / DSM 1359 / FGSC 10004 / NBRC 33097 / NRRL 1555)</name>
    <dbReference type="NCBI Taxonomy" id="763407"/>
    <lineage>
        <taxon>Eukaryota</taxon>
        <taxon>Fungi</taxon>
        <taxon>Fungi incertae sedis</taxon>
        <taxon>Mucoromycota</taxon>
        <taxon>Mucoromycotina</taxon>
        <taxon>Mucoromycetes</taxon>
        <taxon>Mucorales</taxon>
        <taxon>Phycomycetaceae</taxon>
        <taxon>Phycomyces</taxon>
    </lineage>
</organism>
<dbReference type="RefSeq" id="XP_018284288.1">
    <property type="nucleotide sequence ID" value="XM_018432954.1"/>
</dbReference>
<proteinExistence type="predicted"/>
<accession>A0A167JLF5</accession>
<dbReference type="VEuPathDB" id="FungiDB:PHYBLDRAFT_152573"/>
<evidence type="ECO:0000313" key="2">
    <source>
        <dbReference type="Proteomes" id="UP000077315"/>
    </source>
</evidence>
<protein>
    <submittedName>
        <fullName evidence="1">Uncharacterized protein</fullName>
    </submittedName>
</protein>
<dbReference type="GeneID" id="28993860"/>
<dbReference type="Proteomes" id="UP000077315">
    <property type="component" value="Unassembled WGS sequence"/>
</dbReference>
<dbReference type="EMBL" id="KV441004">
    <property type="protein sequence ID" value="OAD66248.1"/>
    <property type="molecule type" value="Genomic_DNA"/>
</dbReference>